<dbReference type="EMBL" id="FZQA01000002">
    <property type="protein sequence ID" value="SNT72097.1"/>
    <property type="molecule type" value="Genomic_DNA"/>
</dbReference>
<dbReference type="InterPro" id="IPR036812">
    <property type="entry name" value="NAD(P)_OxRdtase_dom_sf"/>
</dbReference>
<evidence type="ECO:0000259" key="2">
    <source>
        <dbReference type="Pfam" id="PF00248"/>
    </source>
</evidence>
<dbReference type="InterPro" id="IPR023210">
    <property type="entry name" value="NADP_OxRdtase_dom"/>
</dbReference>
<name>A0A239PQU7_9PROT</name>
<dbReference type="GO" id="GO:0005829">
    <property type="term" value="C:cytosol"/>
    <property type="evidence" value="ECO:0007669"/>
    <property type="project" value="TreeGrafter"/>
</dbReference>
<organism evidence="3 4">
    <name type="scientific">Amphiplicatus metriothermophilus</name>
    <dbReference type="NCBI Taxonomy" id="1519374"/>
    <lineage>
        <taxon>Bacteria</taxon>
        <taxon>Pseudomonadati</taxon>
        <taxon>Pseudomonadota</taxon>
        <taxon>Alphaproteobacteria</taxon>
        <taxon>Parvularculales</taxon>
        <taxon>Parvularculaceae</taxon>
        <taxon>Amphiplicatus</taxon>
    </lineage>
</organism>
<evidence type="ECO:0000313" key="4">
    <source>
        <dbReference type="Proteomes" id="UP000198346"/>
    </source>
</evidence>
<dbReference type="PANTHER" id="PTHR43364">
    <property type="entry name" value="NADH-SPECIFIC METHYLGLYOXAL REDUCTASE-RELATED"/>
    <property type="match status" value="1"/>
</dbReference>
<dbReference type="CDD" id="cd19086">
    <property type="entry name" value="AKR_AKR11C1"/>
    <property type="match status" value="1"/>
</dbReference>
<dbReference type="InterPro" id="IPR050523">
    <property type="entry name" value="AKR_Detox_Biosynth"/>
</dbReference>
<protein>
    <submittedName>
        <fullName evidence="3">Predicted oxidoreductase</fullName>
    </submittedName>
</protein>
<dbReference type="PANTHER" id="PTHR43364:SF4">
    <property type="entry name" value="NAD(P)-LINKED OXIDOREDUCTASE SUPERFAMILY PROTEIN"/>
    <property type="match status" value="1"/>
</dbReference>
<dbReference type="SUPFAM" id="SSF51430">
    <property type="entry name" value="NAD(P)-linked oxidoreductase"/>
    <property type="match status" value="1"/>
</dbReference>
<proteinExistence type="predicted"/>
<dbReference type="Proteomes" id="UP000198346">
    <property type="component" value="Unassembled WGS sequence"/>
</dbReference>
<dbReference type="RefSeq" id="WP_089412000.1">
    <property type="nucleotide sequence ID" value="NZ_FZQA01000002.1"/>
</dbReference>
<dbReference type="Pfam" id="PF00248">
    <property type="entry name" value="Aldo_ket_red"/>
    <property type="match status" value="1"/>
</dbReference>
<evidence type="ECO:0000313" key="3">
    <source>
        <dbReference type="EMBL" id="SNT72097.1"/>
    </source>
</evidence>
<accession>A0A239PQU7</accession>
<evidence type="ECO:0000256" key="1">
    <source>
        <dbReference type="ARBA" id="ARBA00023002"/>
    </source>
</evidence>
<sequence length="326" mass="35996">MKYRTLGKSGLRVSEIGLGCWQFGGDFGPVGEETIEAILDAAGAEGVNFYDTADVYGAGRSESLLGRRYARRAQEMTIATKVGRAPTIYPDNYSYEVVRESILASARRLDPAPLELVQIHCAPAEELRRGEIFEIMNRLQGEGLFRRWGASVETIEEAKICLEQDDLVSLQIIFNLFRQDAAWELFPQAEAANVGIIVRLPLASGLLTGKFRKDSTFSPEDHRNYNRDGAAFSVGETFSGILLETGVDLVEALRAFAPEGWGMADLALRWILDHSAVSTVIAGCSKPEQVRSNTRACALPPLPAETHKALRTFYETRVRPAIRCPI</sequence>
<keyword evidence="4" id="KW-1185">Reference proteome</keyword>
<feature type="domain" description="NADP-dependent oxidoreductase" evidence="2">
    <location>
        <begin position="15"/>
        <end position="313"/>
    </location>
</feature>
<dbReference type="OrthoDB" id="8394608at2"/>
<dbReference type="Gene3D" id="3.20.20.100">
    <property type="entry name" value="NADP-dependent oxidoreductase domain"/>
    <property type="match status" value="1"/>
</dbReference>
<gene>
    <name evidence="3" type="ORF">SAMN06297382_1128</name>
</gene>
<keyword evidence="1" id="KW-0560">Oxidoreductase</keyword>
<dbReference type="AlphaFoldDB" id="A0A239PQU7"/>
<dbReference type="GO" id="GO:0016491">
    <property type="term" value="F:oxidoreductase activity"/>
    <property type="evidence" value="ECO:0007669"/>
    <property type="project" value="UniProtKB-KW"/>
</dbReference>
<reference evidence="3 4" key="1">
    <citation type="submission" date="2017-07" db="EMBL/GenBank/DDBJ databases">
        <authorList>
            <person name="Sun Z.S."/>
            <person name="Albrecht U."/>
            <person name="Echele G."/>
            <person name="Lee C.C."/>
        </authorList>
    </citation>
    <scope>NUCLEOTIDE SEQUENCE [LARGE SCALE GENOMIC DNA]</scope>
    <source>
        <strain evidence="3 4">CGMCC 1.12710</strain>
    </source>
</reference>